<evidence type="ECO:0000256" key="5">
    <source>
        <dbReference type="ARBA" id="ARBA00022737"/>
    </source>
</evidence>
<feature type="repeat" description="WD" evidence="10">
    <location>
        <begin position="14"/>
        <end position="48"/>
    </location>
</feature>
<name>A0A1Y1WQJ4_9FUNG</name>
<dbReference type="PANTHER" id="PTHR13831">
    <property type="entry name" value="MEMBER OF THE HIR1 FAMILY OF WD-REPEAT PROTEINS"/>
    <property type="match status" value="1"/>
</dbReference>
<dbReference type="GO" id="GO:0000785">
    <property type="term" value="C:chromatin"/>
    <property type="evidence" value="ECO:0007669"/>
    <property type="project" value="TreeGrafter"/>
</dbReference>
<dbReference type="PROSITE" id="PS00678">
    <property type="entry name" value="WD_REPEATS_1"/>
    <property type="match status" value="1"/>
</dbReference>
<dbReference type="GO" id="GO:0000417">
    <property type="term" value="C:HIR complex"/>
    <property type="evidence" value="ECO:0007669"/>
    <property type="project" value="TreeGrafter"/>
</dbReference>
<evidence type="ECO:0000313" key="15">
    <source>
        <dbReference type="EMBL" id="ORX75807.1"/>
    </source>
</evidence>
<evidence type="ECO:0000256" key="6">
    <source>
        <dbReference type="ARBA" id="ARBA00022853"/>
    </source>
</evidence>
<feature type="region of interest" description="Disordered" evidence="12">
    <location>
        <begin position="470"/>
        <end position="595"/>
    </location>
</feature>
<dbReference type="GO" id="GO:0006338">
    <property type="term" value="P:chromatin remodeling"/>
    <property type="evidence" value="ECO:0007669"/>
    <property type="project" value="InterPro"/>
</dbReference>
<keyword evidence="7 11" id="KW-0805">Transcription regulation</keyword>
<feature type="region of interest" description="Disordered" evidence="12">
    <location>
        <begin position="431"/>
        <end position="458"/>
    </location>
</feature>
<evidence type="ECO:0000256" key="2">
    <source>
        <dbReference type="ARBA" id="ARBA00004123"/>
    </source>
</evidence>
<dbReference type="SUPFAM" id="SSF50978">
    <property type="entry name" value="WD40 repeat-like"/>
    <property type="match status" value="2"/>
</dbReference>
<dbReference type="PROSITE" id="PS50294">
    <property type="entry name" value="WD_REPEATS_REGION"/>
    <property type="match status" value="4"/>
</dbReference>
<evidence type="ECO:0000256" key="1">
    <source>
        <dbReference type="ARBA" id="ARBA00002677"/>
    </source>
</evidence>
<evidence type="ECO:0000256" key="7">
    <source>
        <dbReference type="ARBA" id="ARBA00023015"/>
    </source>
</evidence>
<evidence type="ECO:0000256" key="4">
    <source>
        <dbReference type="ARBA" id="ARBA00022574"/>
    </source>
</evidence>
<reference evidence="15 16" key="2">
    <citation type="submission" date="2016-08" db="EMBL/GenBank/DDBJ databases">
        <title>Pervasive Adenine N6-methylation of Active Genes in Fungi.</title>
        <authorList>
            <consortium name="DOE Joint Genome Institute"/>
            <person name="Mondo S.J."/>
            <person name="Dannebaum R.O."/>
            <person name="Kuo R.C."/>
            <person name="Labutti K."/>
            <person name="Haridas S."/>
            <person name="Kuo A."/>
            <person name="Salamov A."/>
            <person name="Ahrendt S.R."/>
            <person name="Lipzen A."/>
            <person name="Sullivan W."/>
            <person name="Andreopoulos W.B."/>
            <person name="Clum A."/>
            <person name="Lindquist E."/>
            <person name="Daum C."/>
            <person name="Ramamoorthy G.K."/>
            <person name="Gryganskyi A."/>
            <person name="Culley D."/>
            <person name="Magnuson J.K."/>
            <person name="James T.Y."/>
            <person name="O'Malley M.A."/>
            <person name="Stajich J.E."/>
            <person name="Spatafora J.W."/>
            <person name="Visel A."/>
            <person name="Grigoriev I.V."/>
        </authorList>
    </citation>
    <scope>NUCLEOTIDE SEQUENCE [LARGE SCALE GENOMIC DNA]</scope>
    <source>
        <strain evidence="15 16">S4</strain>
    </source>
</reference>
<feature type="repeat" description="WD" evidence="10">
    <location>
        <begin position="170"/>
        <end position="211"/>
    </location>
</feature>
<dbReference type="InterPro" id="IPR015943">
    <property type="entry name" value="WD40/YVTN_repeat-like_dom_sf"/>
</dbReference>
<accession>A0A1Y1WQJ4</accession>
<dbReference type="CDD" id="cd00200">
    <property type="entry name" value="WD40"/>
    <property type="match status" value="1"/>
</dbReference>
<keyword evidence="6 11" id="KW-0156">Chromatin regulator</keyword>
<dbReference type="STRING" id="1754192.A0A1Y1WQJ4"/>
<dbReference type="InterPro" id="IPR019775">
    <property type="entry name" value="WD40_repeat_CS"/>
</dbReference>
<dbReference type="Gene3D" id="2.130.10.10">
    <property type="entry name" value="YVTN repeat-like/Quinoprotein amine dehydrogenase"/>
    <property type="match status" value="3"/>
</dbReference>
<feature type="domain" description="Protein HIRA-like C-terminal" evidence="13">
    <location>
        <begin position="790"/>
        <end position="908"/>
    </location>
</feature>
<evidence type="ECO:0000256" key="11">
    <source>
        <dbReference type="RuleBase" id="RU364014"/>
    </source>
</evidence>
<protein>
    <recommendedName>
        <fullName evidence="11">Protein HIR</fullName>
    </recommendedName>
</protein>
<dbReference type="PROSITE" id="PS50082">
    <property type="entry name" value="WD_REPEATS_2"/>
    <property type="match status" value="4"/>
</dbReference>
<dbReference type="EMBL" id="MCFG01000335">
    <property type="protein sequence ID" value="ORX75807.1"/>
    <property type="molecule type" value="Genomic_DNA"/>
</dbReference>
<dbReference type="Pfam" id="PF09453">
    <property type="entry name" value="HIRA_B"/>
    <property type="match status" value="1"/>
</dbReference>
<evidence type="ECO:0000256" key="10">
    <source>
        <dbReference type="PROSITE-ProRule" id="PRU00221"/>
    </source>
</evidence>
<reference evidence="15 16" key="1">
    <citation type="submission" date="2016-08" db="EMBL/GenBank/DDBJ databases">
        <title>A Parts List for Fungal Cellulosomes Revealed by Comparative Genomics.</title>
        <authorList>
            <consortium name="DOE Joint Genome Institute"/>
            <person name="Haitjema C.H."/>
            <person name="Gilmore S.P."/>
            <person name="Henske J.K."/>
            <person name="Solomon K.V."/>
            <person name="De Groot R."/>
            <person name="Kuo A."/>
            <person name="Mondo S.J."/>
            <person name="Salamov A.A."/>
            <person name="Labutti K."/>
            <person name="Zhao Z."/>
            <person name="Chiniquy J."/>
            <person name="Barry K."/>
            <person name="Brewer H.M."/>
            <person name="Purvine S.O."/>
            <person name="Wright A.T."/>
            <person name="Boxma B."/>
            <person name="Van Alen T."/>
            <person name="Hackstein J.H."/>
            <person name="Baker S.E."/>
            <person name="Grigoriev I.V."/>
            <person name="O'Malley M.A."/>
        </authorList>
    </citation>
    <scope>NUCLEOTIDE SEQUENCE [LARGE SCALE GENOMIC DNA]</scope>
    <source>
        <strain evidence="15 16">S4</strain>
    </source>
</reference>
<dbReference type="GO" id="GO:0005634">
    <property type="term" value="C:nucleus"/>
    <property type="evidence" value="ECO:0007669"/>
    <property type="project" value="UniProtKB-SubCell"/>
</dbReference>
<gene>
    <name evidence="15" type="ORF">BCR32DRAFT_271663</name>
</gene>
<comment type="similarity">
    <text evidence="3 11">Belongs to the WD repeat HIR1 family.</text>
</comment>
<keyword evidence="9 11" id="KW-0539">Nucleus</keyword>
<dbReference type="InterPro" id="IPR036322">
    <property type="entry name" value="WD40_repeat_dom_sf"/>
</dbReference>
<dbReference type="InterPro" id="IPR011494">
    <property type="entry name" value="HIRA-like_C"/>
</dbReference>
<dbReference type="GO" id="GO:0006351">
    <property type="term" value="P:DNA-templated transcription"/>
    <property type="evidence" value="ECO:0007669"/>
    <property type="project" value="InterPro"/>
</dbReference>
<comment type="function">
    <text evidence="1 11">Required for replication-independent chromatin assembly and for the periodic repression of histone gene transcription during the cell cycle.</text>
</comment>
<feature type="repeat" description="WD" evidence="10">
    <location>
        <begin position="68"/>
        <end position="104"/>
    </location>
</feature>
<dbReference type="SMART" id="SM00320">
    <property type="entry name" value="WD40"/>
    <property type="match status" value="7"/>
</dbReference>
<keyword evidence="8 11" id="KW-0804">Transcription</keyword>
<feature type="domain" description="CAF1B/HIR1 beta-propeller" evidence="14">
    <location>
        <begin position="31"/>
        <end position="360"/>
    </location>
</feature>
<evidence type="ECO:0000256" key="3">
    <source>
        <dbReference type="ARBA" id="ARBA00007306"/>
    </source>
</evidence>
<evidence type="ECO:0000256" key="9">
    <source>
        <dbReference type="ARBA" id="ARBA00023242"/>
    </source>
</evidence>
<evidence type="ECO:0000259" key="13">
    <source>
        <dbReference type="Pfam" id="PF07569"/>
    </source>
</evidence>
<keyword evidence="16" id="KW-1185">Reference proteome</keyword>
<dbReference type="OrthoDB" id="1741719at2759"/>
<dbReference type="GO" id="GO:0031491">
    <property type="term" value="F:nucleosome binding"/>
    <property type="evidence" value="ECO:0007669"/>
    <property type="project" value="TreeGrafter"/>
</dbReference>
<dbReference type="InterPro" id="IPR055410">
    <property type="entry name" value="Beta-prop_CAF1B_HIR1"/>
</dbReference>
<evidence type="ECO:0000259" key="14">
    <source>
        <dbReference type="Pfam" id="PF24105"/>
    </source>
</evidence>
<dbReference type="GO" id="GO:0006355">
    <property type="term" value="P:regulation of DNA-templated transcription"/>
    <property type="evidence" value="ECO:0007669"/>
    <property type="project" value="InterPro"/>
</dbReference>
<keyword evidence="4 10" id="KW-0853">WD repeat</keyword>
<feature type="repeat" description="WD" evidence="10">
    <location>
        <begin position="128"/>
        <end position="160"/>
    </location>
</feature>
<comment type="caution">
    <text evidence="15">The sequence shown here is derived from an EMBL/GenBank/DDBJ whole genome shotgun (WGS) entry which is preliminary data.</text>
</comment>
<dbReference type="Pfam" id="PF07569">
    <property type="entry name" value="Hira"/>
    <property type="match status" value="1"/>
</dbReference>
<organism evidence="15 16">
    <name type="scientific">Anaeromyces robustus</name>
    <dbReference type="NCBI Taxonomy" id="1754192"/>
    <lineage>
        <taxon>Eukaryota</taxon>
        <taxon>Fungi</taxon>
        <taxon>Fungi incertae sedis</taxon>
        <taxon>Chytridiomycota</taxon>
        <taxon>Chytridiomycota incertae sedis</taxon>
        <taxon>Neocallimastigomycetes</taxon>
        <taxon>Neocallimastigales</taxon>
        <taxon>Neocallimastigaceae</taxon>
        <taxon>Anaeromyces</taxon>
    </lineage>
</organism>
<dbReference type="AlphaFoldDB" id="A0A1Y1WQJ4"/>
<dbReference type="Proteomes" id="UP000193944">
    <property type="component" value="Unassembled WGS sequence"/>
</dbReference>
<evidence type="ECO:0000313" key="16">
    <source>
        <dbReference type="Proteomes" id="UP000193944"/>
    </source>
</evidence>
<dbReference type="PANTHER" id="PTHR13831:SF0">
    <property type="entry name" value="PROTEIN HIRA"/>
    <property type="match status" value="1"/>
</dbReference>
<sequence>MIILRPDWVTHADDKKKTATIFTLHLHPNGKKLATGSLDAKIKIWDTRPLFNPEDEMNEDIPKLLSTLINHQGTVLCLRWSNIDGEYLASGSDDKIIIIWKYNSALHSNFSFGSDNVNVENYSVVKRLTGHESDVVDLAWSQDNMYLASCGLDSKICIWDGSTFERLQCLVGHEGFVKGVTWDPVGKYLASQSDDRTVKIWRTSDWKLETTIMEPFKNTPSTTFYRRLSWSPDGSYIVTANAMNENHYIAAVVHRENWNTSHSFIGHIAPVEVALFNPVIFQKTIVNGGNEENVSVSICAVGSQDRGISIWRTETNRAIIVANDIFDHSILDMTWSNDGLSLIASSYDGSIAILQFTEQEFGKPLKSREVDEILDKYGYSKQKVTAIEDTVQLNMEEEISKLDKAQATNRIAKIMGESILLNNNGLMKKSPSLRLDGSTTLAPTPAPTPTTTPTSANAENQNLSLDKMQADTNNTNQDSKKDNTATDDKKNKSSNDTDNKDKDQDNKDENNNKDDKNNKDDANSKEKKDKGKGKISETVESKPKIESITTSTKITTATATASSSSSFGFPSSSSTSISINNINTLNPRPKNNMDDIFSRPIIQKVTQTKEGKKRIQPMHISNLPSVSSSSLPQSQFTLDRYDFHQPDHQIRQTTSTLPTNGFPILKRKHPNNDGSITNVKKIFTKTDGEEEKQQFILPTLLPLPTIPTILAIPKIPKLIYYKIPHDENLLSTKIIECDNSKKPITITCHEDDEILWTDVMTSHVLHIASSEEFIVVACRDGSLILYSLSGRRLIPVIVLPTPVTYLDTNGPYLLTLNASGLIDIWNVIKQESIISSVSIGLLLKYNSLGKSNKNDVSILNITLRSDGTPVITTTNGKTFAYHIKMKTFICLSTKKSQESSYSNKVRTSLTQLEDELASLKVTNSAQEYRRVLGIYVRRLSDELAIGKIKEICDDFLGPIQIAGAENTELLKWESKLIGMPKHELLEEILLILGRNRELQRITTQYKEQLEEYKKARKN</sequence>
<dbReference type="Pfam" id="PF24105">
    <property type="entry name" value="Beta-prop_CAF1B_HIR1"/>
    <property type="match status" value="1"/>
</dbReference>
<keyword evidence="5 11" id="KW-0677">Repeat</keyword>
<proteinExistence type="inferred from homology"/>
<evidence type="ECO:0000256" key="8">
    <source>
        <dbReference type="ARBA" id="ARBA00023163"/>
    </source>
</evidence>
<dbReference type="InterPro" id="IPR019015">
    <property type="entry name" value="HIRA_B_motif"/>
</dbReference>
<feature type="compositionally biased region" description="Basic and acidic residues" evidence="12">
    <location>
        <begin position="478"/>
        <end position="545"/>
    </location>
</feature>
<dbReference type="InterPro" id="IPR031120">
    <property type="entry name" value="HIR1-like"/>
</dbReference>
<dbReference type="InterPro" id="IPR001680">
    <property type="entry name" value="WD40_rpt"/>
</dbReference>
<evidence type="ECO:0000256" key="12">
    <source>
        <dbReference type="SAM" id="MobiDB-lite"/>
    </source>
</evidence>
<comment type="subcellular location">
    <subcellularLocation>
        <location evidence="2 11">Nucleus</location>
    </subcellularLocation>
</comment>
<feature type="compositionally biased region" description="Low complexity" evidence="12">
    <location>
        <begin position="546"/>
        <end position="584"/>
    </location>
</feature>
<keyword evidence="11" id="KW-0678">Repressor</keyword>